<dbReference type="Proteomes" id="UP001628668">
    <property type="component" value="Unassembled WGS sequence"/>
</dbReference>
<dbReference type="InterPro" id="IPR051465">
    <property type="entry name" value="Cell_Envelope_Struct_Comp"/>
</dbReference>
<protein>
    <submittedName>
        <fullName evidence="4">S-layer homology domain-containing protein</fullName>
    </submittedName>
</protein>
<name>A0ABW8VY03_9BACI</name>
<dbReference type="InterPro" id="IPR001119">
    <property type="entry name" value="SLH_dom"/>
</dbReference>
<accession>A0ABW8VY03</accession>
<feature type="chain" id="PRO_5045223831" evidence="2">
    <location>
        <begin position="31"/>
        <end position="527"/>
    </location>
</feature>
<keyword evidence="1 2" id="KW-0732">Signal</keyword>
<evidence type="ECO:0000256" key="1">
    <source>
        <dbReference type="ARBA" id="ARBA00022729"/>
    </source>
</evidence>
<dbReference type="EMBL" id="JBJOSA010000028">
    <property type="protein sequence ID" value="MFL8939032.1"/>
    <property type="molecule type" value="Genomic_DNA"/>
</dbReference>
<dbReference type="PANTHER" id="PTHR43308:SF5">
    <property type="entry name" value="S-LAYER PROTEIN _ PEPTIDOGLYCAN ENDO-BETA-N-ACETYLGLUCOSAMINIDASE"/>
    <property type="match status" value="1"/>
</dbReference>
<evidence type="ECO:0000313" key="4">
    <source>
        <dbReference type="EMBL" id="MFL8939032.1"/>
    </source>
</evidence>
<evidence type="ECO:0000256" key="2">
    <source>
        <dbReference type="SAM" id="SignalP"/>
    </source>
</evidence>
<comment type="caution">
    <text evidence="4">The sequence shown here is derived from an EMBL/GenBank/DDBJ whole genome shotgun (WGS) entry which is preliminary data.</text>
</comment>
<dbReference type="PROSITE" id="PS51272">
    <property type="entry name" value="SLH"/>
    <property type="match status" value="2"/>
</dbReference>
<evidence type="ECO:0000313" key="5">
    <source>
        <dbReference type="Proteomes" id="UP001628668"/>
    </source>
</evidence>
<proteinExistence type="predicted"/>
<feature type="domain" description="SLH" evidence="3">
    <location>
        <begin position="86"/>
        <end position="149"/>
    </location>
</feature>
<dbReference type="PANTHER" id="PTHR43308">
    <property type="entry name" value="OUTER MEMBRANE PROTEIN ALPHA-RELATED"/>
    <property type="match status" value="1"/>
</dbReference>
<dbReference type="RefSeq" id="WP_411160459.1">
    <property type="nucleotide sequence ID" value="NZ_JBJOSA010000028.1"/>
</dbReference>
<reference evidence="4 5" key="1">
    <citation type="submission" date="2024-12" db="EMBL/GenBank/DDBJ databases">
        <authorList>
            <person name="Li X."/>
            <person name="Zhang D."/>
        </authorList>
    </citation>
    <scope>NUCLEOTIDE SEQUENCE [LARGE SCALE GENOMIC DNA]</scope>
    <source>
        <strain evidence="4 5">JCM19602</strain>
    </source>
</reference>
<keyword evidence="5" id="KW-1185">Reference proteome</keyword>
<organism evidence="4 5">
    <name type="scientific">Rossellomorea oryzaecorticis</name>
    <dbReference type="NCBI Taxonomy" id="1396505"/>
    <lineage>
        <taxon>Bacteria</taxon>
        <taxon>Bacillati</taxon>
        <taxon>Bacillota</taxon>
        <taxon>Bacilli</taxon>
        <taxon>Bacillales</taxon>
        <taxon>Bacillaceae</taxon>
        <taxon>Rossellomorea</taxon>
    </lineage>
</organism>
<gene>
    <name evidence="4" type="ORF">ACKA06_19795</name>
</gene>
<feature type="domain" description="SLH" evidence="3">
    <location>
        <begin position="27"/>
        <end position="85"/>
    </location>
</feature>
<feature type="signal peptide" evidence="2">
    <location>
        <begin position="1"/>
        <end position="30"/>
    </location>
</feature>
<dbReference type="Pfam" id="PF00395">
    <property type="entry name" value="SLH"/>
    <property type="match status" value="3"/>
</dbReference>
<evidence type="ECO:0000259" key="3">
    <source>
        <dbReference type="PROSITE" id="PS51272"/>
    </source>
</evidence>
<sequence>MGQYSKRLRKFLSAAAIAATITAAVPTASAFTFKDVSVRYELAVDYLVREDITNGLSESKFGITEQIKRADAAVMIARALNLLGEQAPDAGFNDVPERAKDAVNILKQQGIINGKTSTRFGADDTLTRGEMAIIIARAYQLKGEAGVPFVDVNNRYMPFVKALIANDITQGKTATLFGTDQEITRGEFALFIFRSESPYNPVFIKVIEPEDITARTYMDVSLPNVTLLMRGNNLEERSVGWEMIDYSEPGEYILHGDINGTDLKTSLKLTIETTPEAINAQKADDIIASLPETITLEDEEKIKEARYLVDEVLQRGSKDMIKNLSVLEKAEHSIKLLYAIEDAEEVIAALPDTITMKDKESVEAAREKVDSVLSMDAEAAISNIKKLEKAERTLLLTGLINEAEKAIEVISNPVTLDDAEAIETARAKVDEVLKVDPEATIKGIEHLDEAESEIVILKAVYQAEEAIAALPDTITLDHRSAVDAAREKVEAALALDENLAINGLGKLEAAEGRIQELLIESAQVMQK</sequence>